<keyword evidence="11" id="KW-1185">Reference proteome</keyword>
<comment type="similarity">
    <text evidence="6">Belongs to the WD repeat WDR12/YTM1 family.</text>
</comment>
<sequence length="476" mass="51383">MATTTSTQTERSSQVRIHLKSRTPDIELPQDTGPILVSTDLKRFQLSTLVNRLLDTEKPVPLEFLINGQFLRTSLDQFLTANGISAETTLTVEYVKALVPPLYVSSYEHDDWVSSVDVLSSSSKAAEWAATGYANATPRILSGSYDGLLRVWNMSSEVVATGTGHNAAIKSARFISPTQVVSSSVDRTICLWKYDDSSESKNGQASLTPSLELYGHKASVDHIAVHAPTSRLLSASADHTIGIWSTKKNEAPAAPETLLPDTSTSNKRRKLSSSTASTKQASQRGPLRLLHGHQSQVSSVCFDAHDPTVAYSTSWDHSQKTWDLPTGTCVDTRTTAQSLLSLCTLPSMSLLAAGTSARHITLIDPRASAATISAMTLRGHTNAVIALTQNPTNTHQLVSGSHDGTCRVWDLRSVRSEAGSERVADSVYIIDRESAKGKKPSPAHEGIKVFDVCWDEEVGVVSAGEDKKVQINKASS</sequence>
<dbReference type="SUPFAM" id="SSF50978">
    <property type="entry name" value="WD40 repeat-like"/>
    <property type="match status" value="1"/>
</dbReference>
<dbReference type="InterPro" id="IPR012972">
    <property type="entry name" value="NLE"/>
</dbReference>
<organism evidence="10 11">
    <name type="scientific">Acrodontium crateriforme</name>
    <dbReference type="NCBI Taxonomy" id="150365"/>
    <lineage>
        <taxon>Eukaryota</taxon>
        <taxon>Fungi</taxon>
        <taxon>Dikarya</taxon>
        <taxon>Ascomycota</taxon>
        <taxon>Pezizomycotina</taxon>
        <taxon>Dothideomycetes</taxon>
        <taxon>Dothideomycetidae</taxon>
        <taxon>Mycosphaerellales</taxon>
        <taxon>Teratosphaeriaceae</taxon>
        <taxon>Acrodontium</taxon>
    </lineage>
</organism>
<dbReference type="PRINTS" id="PR00320">
    <property type="entry name" value="GPROTEINBRPT"/>
</dbReference>
<dbReference type="PROSITE" id="PS00678">
    <property type="entry name" value="WD_REPEATS_1"/>
    <property type="match status" value="1"/>
</dbReference>
<feature type="domain" description="NLE" evidence="9">
    <location>
        <begin position="15"/>
        <end position="79"/>
    </location>
</feature>
<dbReference type="InterPro" id="IPR015943">
    <property type="entry name" value="WD40/YVTN_repeat-like_dom_sf"/>
</dbReference>
<evidence type="ECO:0000256" key="3">
    <source>
        <dbReference type="ARBA" id="ARBA00022574"/>
    </source>
</evidence>
<keyword evidence="4" id="KW-0677">Repeat</keyword>
<evidence type="ECO:0000313" key="11">
    <source>
        <dbReference type="Proteomes" id="UP001303373"/>
    </source>
</evidence>
<dbReference type="InterPro" id="IPR028599">
    <property type="entry name" value="WDR12/Ytm1"/>
</dbReference>
<dbReference type="Pfam" id="PF08154">
    <property type="entry name" value="NLE"/>
    <property type="match status" value="1"/>
</dbReference>
<gene>
    <name evidence="6" type="primary">YTM1</name>
    <name evidence="10" type="ORF">R9X50_00647100</name>
</gene>
<evidence type="ECO:0000256" key="2">
    <source>
        <dbReference type="ARBA" id="ARBA00022552"/>
    </source>
</evidence>
<dbReference type="AlphaFoldDB" id="A0AAQ3M8D8"/>
<evidence type="ECO:0000256" key="1">
    <source>
        <dbReference type="ARBA" id="ARBA00022517"/>
    </source>
</evidence>
<feature type="repeat" description="WD" evidence="7">
    <location>
        <begin position="162"/>
        <end position="202"/>
    </location>
</feature>
<feature type="repeat" description="WD" evidence="7">
    <location>
        <begin position="140"/>
        <end position="156"/>
    </location>
</feature>
<evidence type="ECO:0000256" key="8">
    <source>
        <dbReference type="SAM" id="MobiDB-lite"/>
    </source>
</evidence>
<feature type="compositionally biased region" description="Low complexity" evidence="8">
    <location>
        <begin position="272"/>
        <end position="283"/>
    </location>
</feature>
<dbReference type="Pfam" id="PF00400">
    <property type="entry name" value="WD40"/>
    <property type="match status" value="5"/>
</dbReference>
<dbReference type="Gene3D" id="2.130.10.10">
    <property type="entry name" value="YVTN repeat-like/Quinoprotein amine dehydrogenase"/>
    <property type="match status" value="1"/>
</dbReference>
<comment type="subcellular location">
    <subcellularLocation>
        <location evidence="6">Nucleus</location>
        <location evidence="6">Nucleolus</location>
    </subcellularLocation>
    <subcellularLocation>
        <location evidence="6">Nucleus</location>
        <location evidence="6">Nucleoplasm</location>
    </subcellularLocation>
</comment>
<dbReference type="GO" id="GO:0000466">
    <property type="term" value="P:maturation of 5.8S rRNA from tricistronic rRNA transcript (SSU-rRNA, 5.8S rRNA, LSU-rRNA)"/>
    <property type="evidence" value="ECO:0007669"/>
    <property type="project" value="UniProtKB-UniRule"/>
</dbReference>
<evidence type="ECO:0000256" key="6">
    <source>
        <dbReference type="HAMAP-Rule" id="MF_03029"/>
    </source>
</evidence>
<evidence type="ECO:0000256" key="4">
    <source>
        <dbReference type="ARBA" id="ARBA00022737"/>
    </source>
</evidence>
<accession>A0AAQ3M8D8</accession>
<feature type="region of interest" description="Disordered" evidence="8">
    <location>
        <begin position="246"/>
        <end position="287"/>
    </location>
</feature>
<keyword evidence="1 6" id="KW-0690">Ribosome biogenesis</keyword>
<dbReference type="HAMAP" id="MF_03029">
    <property type="entry name" value="WDR12"/>
    <property type="match status" value="1"/>
</dbReference>
<dbReference type="PANTHER" id="PTHR19855">
    <property type="entry name" value="WD40 REPEAT PROTEIN 12, 37"/>
    <property type="match status" value="1"/>
</dbReference>
<dbReference type="PROSITE" id="PS50294">
    <property type="entry name" value="WD_REPEATS_REGION"/>
    <property type="match status" value="2"/>
</dbReference>
<dbReference type="InterPro" id="IPR001680">
    <property type="entry name" value="WD40_rpt"/>
</dbReference>
<keyword evidence="3 7" id="KW-0853">WD repeat</keyword>
<comment type="subunit">
    <text evidence="6">Component of the NOP7 complex, composed of ERB1, NOP7 and YTM1. Within the NOP7 complex ERB1 appears to interact directly with NOP7 and YTM1. The NOP7 complex also associates with the 66S pre-ribosome.</text>
</comment>
<dbReference type="EMBL" id="CP138590">
    <property type="protein sequence ID" value="WPH03589.1"/>
    <property type="molecule type" value="Genomic_DNA"/>
</dbReference>
<comment type="function">
    <text evidence="6">Component of the NOP7 complex, which is required for maturation of the 25S and 5.8S ribosomal RNAs and formation of the 60S ribosome.</text>
</comment>
<proteinExistence type="inferred from homology"/>
<dbReference type="InterPro" id="IPR019775">
    <property type="entry name" value="WD40_repeat_CS"/>
</dbReference>
<dbReference type="InterPro" id="IPR036322">
    <property type="entry name" value="WD40_repeat_dom_sf"/>
</dbReference>
<dbReference type="GO" id="GO:0030687">
    <property type="term" value="C:preribosome, large subunit precursor"/>
    <property type="evidence" value="ECO:0007669"/>
    <property type="project" value="UniProtKB-UniRule"/>
</dbReference>
<dbReference type="GO" id="GO:0070545">
    <property type="term" value="C:PeBoW complex"/>
    <property type="evidence" value="ECO:0007669"/>
    <property type="project" value="TreeGrafter"/>
</dbReference>
<dbReference type="InterPro" id="IPR020472">
    <property type="entry name" value="WD40_PAC1"/>
</dbReference>
<feature type="repeat" description="WD" evidence="7">
    <location>
        <begin position="213"/>
        <end position="254"/>
    </location>
</feature>
<dbReference type="PROSITE" id="PS50082">
    <property type="entry name" value="WD_REPEATS_2"/>
    <property type="match status" value="5"/>
</dbReference>
<keyword evidence="5 6" id="KW-0539">Nucleus</keyword>
<evidence type="ECO:0000313" key="10">
    <source>
        <dbReference type="EMBL" id="WPH03589.1"/>
    </source>
</evidence>
<keyword evidence="2 6" id="KW-0698">rRNA processing</keyword>
<feature type="repeat" description="WD" evidence="7">
    <location>
        <begin position="290"/>
        <end position="332"/>
    </location>
</feature>
<protein>
    <recommendedName>
        <fullName evidence="6">Ribosome biogenesis protein YTM1</fullName>
    </recommendedName>
</protein>
<evidence type="ECO:0000256" key="5">
    <source>
        <dbReference type="ARBA" id="ARBA00023242"/>
    </source>
</evidence>
<dbReference type="GO" id="GO:0000463">
    <property type="term" value="P:maturation of LSU-rRNA from tricistronic rRNA transcript (SSU-rRNA, 5.8S rRNA, LSU-rRNA)"/>
    <property type="evidence" value="ECO:0007669"/>
    <property type="project" value="UniProtKB-UniRule"/>
</dbReference>
<feature type="repeat" description="WD" evidence="7">
    <location>
        <begin position="377"/>
        <end position="413"/>
    </location>
</feature>
<name>A0AAQ3M8D8_9PEZI</name>
<dbReference type="GO" id="GO:0005654">
    <property type="term" value="C:nucleoplasm"/>
    <property type="evidence" value="ECO:0007669"/>
    <property type="project" value="UniProtKB-SubCell"/>
</dbReference>
<evidence type="ECO:0000259" key="9">
    <source>
        <dbReference type="Pfam" id="PF08154"/>
    </source>
</evidence>
<dbReference type="SMART" id="SM00320">
    <property type="entry name" value="WD40"/>
    <property type="match status" value="7"/>
</dbReference>
<dbReference type="Proteomes" id="UP001303373">
    <property type="component" value="Chromosome 11"/>
</dbReference>
<evidence type="ECO:0000256" key="7">
    <source>
        <dbReference type="PROSITE-ProRule" id="PRU00221"/>
    </source>
</evidence>
<reference evidence="10 11" key="1">
    <citation type="submission" date="2023-11" db="EMBL/GenBank/DDBJ databases">
        <title>An acidophilic fungus is an integral part of prey digestion in a carnivorous sundew plant.</title>
        <authorList>
            <person name="Tsai I.J."/>
        </authorList>
    </citation>
    <scope>NUCLEOTIDE SEQUENCE [LARGE SCALE GENOMIC DNA]</scope>
    <source>
        <strain evidence="10">169a</strain>
    </source>
</reference>
<dbReference type="PANTHER" id="PTHR19855:SF11">
    <property type="entry name" value="RIBOSOME BIOGENESIS PROTEIN WDR12"/>
    <property type="match status" value="1"/>
</dbReference>
<dbReference type="GO" id="GO:0043021">
    <property type="term" value="F:ribonucleoprotein complex binding"/>
    <property type="evidence" value="ECO:0007669"/>
    <property type="project" value="UniProtKB-UniRule"/>
</dbReference>